<evidence type="ECO:0000256" key="2">
    <source>
        <dbReference type="ARBA" id="ARBA00022803"/>
    </source>
</evidence>
<reference evidence="4" key="1">
    <citation type="submission" date="2024-06" db="EMBL/GenBank/DDBJ databases">
        <title>Multi-omics analyses provide insights into the biosynthesis of the anticancer antibiotic pleurotin in Hohenbuehelia grisea.</title>
        <authorList>
            <person name="Weaver J.A."/>
            <person name="Alberti F."/>
        </authorList>
    </citation>
    <scope>NUCLEOTIDE SEQUENCE [LARGE SCALE GENOMIC DNA]</scope>
    <source>
        <strain evidence="4">T-177</strain>
    </source>
</reference>
<gene>
    <name evidence="3" type="ORF">HGRIS_003407</name>
</gene>
<dbReference type="EMBL" id="JASNQZ010000007">
    <property type="protein sequence ID" value="KAL0954421.1"/>
    <property type="molecule type" value="Genomic_DNA"/>
</dbReference>
<name>A0ABR3JFC4_9AGAR</name>
<dbReference type="Proteomes" id="UP001556367">
    <property type="component" value="Unassembled WGS sequence"/>
</dbReference>
<accession>A0ABR3JFC4</accession>
<dbReference type="SUPFAM" id="SSF48452">
    <property type="entry name" value="TPR-like"/>
    <property type="match status" value="1"/>
</dbReference>
<sequence length="361" mass="40222">MPSAEEKVAKFKAEGNALFGAKKYREAVSKYSDALQIDASNAVILANRSACRLALGRYVDAADDAKRATESDPLYAKGWARLAAANDALGQHTPSIDAWQRAIDALPKENLSPAEVKQRETYVTNLDAAKNAQKKVKETPIRGIHVKAEDGKKLPWVLAEALLPDLQARQEVQSSAWVIALAHQEFKQAVDVMKAQKMVTIGGVPSVMARVEVITEITNGLLRDTRAFYMDDPRWLQLYNTQVQYEIAQTKAWVDGSAKEIMSKAKARLRQEGWDSVRPALALTIRAYFMRGFLDANLRQRYDLGADFIGRAIELIKLGRAEWHNVGTDRRGVVFEDTVSWGMRTAGLEILRLSAPFLYCA</sequence>
<dbReference type="InterPro" id="IPR047150">
    <property type="entry name" value="SGT"/>
</dbReference>
<protein>
    <submittedName>
        <fullName evidence="3">Uncharacterized protein</fullName>
    </submittedName>
</protein>
<proteinExistence type="predicted"/>
<dbReference type="PANTHER" id="PTHR45831:SF2">
    <property type="entry name" value="LD24721P"/>
    <property type="match status" value="1"/>
</dbReference>
<keyword evidence="1" id="KW-0677">Repeat</keyword>
<dbReference type="InterPro" id="IPR019734">
    <property type="entry name" value="TPR_rpt"/>
</dbReference>
<organism evidence="3 4">
    <name type="scientific">Hohenbuehelia grisea</name>
    <dbReference type="NCBI Taxonomy" id="104357"/>
    <lineage>
        <taxon>Eukaryota</taxon>
        <taxon>Fungi</taxon>
        <taxon>Dikarya</taxon>
        <taxon>Basidiomycota</taxon>
        <taxon>Agaricomycotina</taxon>
        <taxon>Agaricomycetes</taxon>
        <taxon>Agaricomycetidae</taxon>
        <taxon>Agaricales</taxon>
        <taxon>Pleurotineae</taxon>
        <taxon>Pleurotaceae</taxon>
        <taxon>Hohenbuehelia</taxon>
    </lineage>
</organism>
<comment type="caution">
    <text evidence="3">The sequence shown here is derived from an EMBL/GenBank/DDBJ whole genome shotgun (WGS) entry which is preliminary data.</text>
</comment>
<evidence type="ECO:0000313" key="4">
    <source>
        <dbReference type="Proteomes" id="UP001556367"/>
    </source>
</evidence>
<keyword evidence="4" id="KW-1185">Reference proteome</keyword>
<dbReference type="InterPro" id="IPR011990">
    <property type="entry name" value="TPR-like_helical_dom_sf"/>
</dbReference>
<dbReference type="PANTHER" id="PTHR45831">
    <property type="entry name" value="LD24721P"/>
    <property type="match status" value="1"/>
</dbReference>
<evidence type="ECO:0000256" key="1">
    <source>
        <dbReference type="ARBA" id="ARBA00022737"/>
    </source>
</evidence>
<keyword evidence="2" id="KW-0802">TPR repeat</keyword>
<evidence type="ECO:0000313" key="3">
    <source>
        <dbReference type="EMBL" id="KAL0954421.1"/>
    </source>
</evidence>
<dbReference type="Gene3D" id="1.25.40.10">
    <property type="entry name" value="Tetratricopeptide repeat domain"/>
    <property type="match status" value="1"/>
</dbReference>
<dbReference type="SMART" id="SM00028">
    <property type="entry name" value="TPR"/>
    <property type="match status" value="3"/>
</dbReference>